<evidence type="ECO:0000313" key="1">
    <source>
        <dbReference type="EMBL" id="MPC59335.1"/>
    </source>
</evidence>
<protein>
    <submittedName>
        <fullName evidence="1">Uncharacterized protein</fullName>
    </submittedName>
</protein>
<proteinExistence type="predicted"/>
<dbReference type="EMBL" id="VSRR010016477">
    <property type="protein sequence ID" value="MPC59335.1"/>
    <property type="molecule type" value="Genomic_DNA"/>
</dbReference>
<name>A0A5B7GP89_PORTR</name>
<gene>
    <name evidence="1" type="ORF">E2C01_053353</name>
</gene>
<dbReference type="AlphaFoldDB" id="A0A5B7GP89"/>
<keyword evidence="2" id="KW-1185">Reference proteome</keyword>
<sequence length="104" mass="12450">MTTSECQHTRDFHAVRVRGHIFTLHIILVKHVDAVEEMDGATKIQFQDISSREVARTLVRPLVHSWLIEGPVLRQRENHYKQHYNNNNNTNNNNNNNSYYYYYY</sequence>
<reference evidence="1 2" key="1">
    <citation type="submission" date="2019-05" db="EMBL/GenBank/DDBJ databases">
        <title>Another draft genome of Portunus trituberculatus and its Hox gene families provides insights of decapod evolution.</title>
        <authorList>
            <person name="Jeong J.-H."/>
            <person name="Song I."/>
            <person name="Kim S."/>
            <person name="Choi T."/>
            <person name="Kim D."/>
            <person name="Ryu S."/>
            <person name="Kim W."/>
        </authorList>
    </citation>
    <scope>NUCLEOTIDE SEQUENCE [LARGE SCALE GENOMIC DNA]</scope>
    <source>
        <tissue evidence="1">Muscle</tissue>
    </source>
</reference>
<accession>A0A5B7GP89</accession>
<dbReference type="Proteomes" id="UP000324222">
    <property type="component" value="Unassembled WGS sequence"/>
</dbReference>
<comment type="caution">
    <text evidence="1">The sequence shown here is derived from an EMBL/GenBank/DDBJ whole genome shotgun (WGS) entry which is preliminary data.</text>
</comment>
<evidence type="ECO:0000313" key="2">
    <source>
        <dbReference type="Proteomes" id="UP000324222"/>
    </source>
</evidence>
<organism evidence="1 2">
    <name type="scientific">Portunus trituberculatus</name>
    <name type="common">Swimming crab</name>
    <name type="synonym">Neptunus trituberculatus</name>
    <dbReference type="NCBI Taxonomy" id="210409"/>
    <lineage>
        <taxon>Eukaryota</taxon>
        <taxon>Metazoa</taxon>
        <taxon>Ecdysozoa</taxon>
        <taxon>Arthropoda</taxon>
        <taxon>Crustacea</taxon>
        <taxon>Multicrustacea</taxon>
        <taxon>Malacostraca</taxon>
        <taxon>Eumalacostraca</taxon>
        <taxon>Eucarida</taxon>
        <taxon>Decapoda</taxon>
        <taxon>Pleocyemata</taxon>
        <taxon>Brachyura</taxon>
        <taxon>Eubrachyura</taxon>
        <taxon>Portunoidea</taxon>
        <taxon>Portunidae</taxon>
        <taxon>Portuninae</taxon>
        <taxon>Portunus</taxon>
    </lineage>
</organism>